<evidence type="ECO:0000256" key="1">
    <source>
        <dbReference type="SAM" id="MobiDB-lite"/>
    </source>
</evidence>
<evidence type="ECO:0000313" key="3">
    <source>
        <dbReference type="Proteomes" id="UP000799537"/>
    </source>
</evidence>
<dbReference type="RefSeq" id="XP_033668213.1">
    <property type="nucleotide sequence ID" value="XM_033812515.1"/>
</dbReference>
<dbReference type="GeneID" id="54565787"/>
<gene>
    <name evidence="2" type="ORF">M409DRAFT_53928</name>
</gene>
<dbReference type="Proteomes" id="UP000799537">
    <property type="component" value="Unassembled WGS sequence"/>
</dbReference>
<sequence>MAVMRTSLREPARARLERKTGFSHTLPSRWTEKRRHDKGSFRADTVPWTIGIDFVAIQMQTSYKLISTAWPEILGRHEKTPSSYPPPSPTVQSTPQARHYCRLGKLARWSVPRFPSTKSAFASPLPPLLLPPTTATATTTGLRVSVGALSPTDSLPVGGGGYGGRMLLPSAGLSLRRAARCRRQGWSAPDPYNGASQRRRRVQEEASGLAMACPAGVPIAGAVAVARRCHRPTRRGSAVAQEEALRIEYHQADSAISIGCSSASFHRPAFQPTPP</sequence>
<reference evidence="2" key="1">
    <citation type="journal article" date="2020" name="Stud. Mycol.">
        <title>101 Dothideomycetes genomes: a test case for predicting lifestyles and emergence of pathogens.</title>
        <authorList>
            <person name="Haridas S."/>
            <person name="Albert R."/>
            <person name="Binder M."/>
            <person name="Bloem J."/>
            <person name="Labutti K."/>
            <person name="Salamov A."/>
            <person name="Andreopoulos B."/>
            <person name="Baker S."/>
            <person name="Barry K."/>
            <person name="Bills G."/>
            <person name="Bluhm B."/>
            <person name="Cannon C."/>
            <person name="Castanera R."/>
            <person name="Culley D."/>
            <person name="Daum C."/>
            <person name="Ezra D."/>
            <person name="Gonzalez J."/>
            <person name="Henrissat B."/>
            <person name="Kuo A."/>
            <person name="Liang C."/>
            <person name="Lipzen A."/>
            <person name="Lutzoni F."/>
            <person name="Magnuson J."/>
            <person name="Mondo S."/>
            <person name="Nolan M."/>
            <person name="Ohm R."/>
            <person name="Pangilinan J."/>
            <person name="Park H.-J."/>
            <person name="Ramirez L."/>
            <person name="Alfaro M."/>
            <person name="Sun H."/>
            <person name="Tritt A."/>
            <person name="Yoshinaga Y."/>
            <person name="Zwiers L.-H."/>
            <person name="Turgeon B."/>
            <person name="Goodwin S."/>
            <person name="Spatafora J."/>
            <person name="Crous P."/>
            <person name="Grigoriev I."/>
        </authorList>
    </citation>
    <scope>NUCLEOTIDE SEQUENCE</scope>
    <source>
        <strain evidence="2">ATCC 36951</strain>
    </source>
</reference>
<dbReference type="EMBL" id="ML993593">
    <property type="protein sequence ID" value="KAF2167324.1"/>
    <property type="molecule type" value="Genomic_DNA"/>
</dbReference>
<organism evidence="2 3">
    <name type="scientific">Zasmidium cellare ATCC 36951</name>
    <dbReference type="NCBI Taxonomy" id="1080233"/>
    <lineage>
        <taxon>Eukaryota</taxon>
        <taxon>Fungi</taxon>
        <taxon>Dikarya</taxon>
        <taxon>Ascomycota</taxon>
        <taxon>Pezizomycotina</taxon>
        <taxon>Dothideomycetes</taxon>
        <taxon>Dothideomycetidae</taxon>
        <taxon>Mycosphaerellales</taxon>
        <taxon>Mycosphaerellaceae</taxon>
        <taxon>Zasmidium</taxon>
    </lineage>
</organism>
<name>A0A6A6CJA9_ZASCE</name>
<evidence type="ECO:0000313" key="2">
    <source>
        <dbReference type="EMBL" id="KAF2167324.1"/>
    </source>
</evidence>
<feature type="compositionally biased region" description="Basic and acidic residues" evidence="1">
    <location>
        <begin position="7"/>
        <end position="20"/>
    </location>
</feature>
<feature type="region of interest" description="Disordered" evidence="1">
    <location>
        <begin position="1"/>
        <end position="21"/>
    </location>
</feature>
<dbReference type="AlphaFoldDB" id="A0A6A6CJA9"/>
<keyword evidence="3" id="KW-1185">Reference proteome</keyword>
<accession>A0A6A6CJA9</accession>
<protein>
    <submittedName>
        <fullName evidence="2">Uncharacterized protein</fullName>
    </submittedName>
</protein>
<proteinExistence type="predicted"/>